<evidence type="ECO:0000256" key="1">
    <source>
        <dbReference type="ARBA" id="ARBA00004123"/>
    </source>
</evidence>
<dbReference type="Pfam" id="PF12927">
    <property type="entry name" value="DUF3835"/>
    <property type="match status" value="1"/>
</dbReference>
<feature type="region of interest" description="Disordered" evidence="4">
    <location>
        <begin position="803"/>
        <end position="831"/>
    </location>
</feature>
<accession>A0A4V1IU03</accession>
<dbReference type="AlphaFoldDB" id="A0A4V1IU03"/>
<sequence length="920" mass="96129">MASAAPSSRSAASRRPAAQSAAPAAKLPAAAAAQLPVSPQEAERKLAAYRQKWHAKRDAARKARADIEAVVAKYDQLERFLRGLATRPTPSYKVPLGRFAFMQGQLVRSDELMISLGENWFVQRNPAEAIALIGRRRVHLAGQIAVVDADLATLQSQLVALGDPAAEAEAAQAAEDGTAPTAPQLDANLDAVNEEGLKYVDIREAVPDDADGAKDAAATARADTTAVTKGADHPTVSKPQPPANAKVDAAADADADRLANDLTTLSIQETTAPTPPPVKPARPTITTPSPPAPKKAMDPALRALLDAYHSDEDADEEGITDPNAIRQSIDAVVRVRQQINRLTPKAVAAAKPSGGPRPPSRPLAIAPATASRITAASTGEPLAPVTDDEIIEQINALSLKENQSRAAASAGARPTASAESAAAEPAVRRSALKKKGGPDATTVAAAAVTTPASRSGITFNTDVETNEGGWRPLKPPAPEPVRPTQGKGKLAPSKAASAFDEGAIMRRTVMERPPAEKRSEPESASAEEATMQRNHAAAARLLAGLPAAGTVDGYRPRTAPRATVASKPPAPAAAARASPSPSPSTAVAPKRAHPFAPSTASPSSPSADEADAAKDRLEDQPGEVRDDDDDEDDDGRDHDDEEAYDDDEGEMESYVQTDDATGEMSLKGYDSYEMSLFADWRDDMDDTDSVEYSDAPINDSDDELELGRDIERAYYAQRATYMAQKPAGTATQDEWQAEAAADGTDPHAAAADGTSRFRRNLLSRATMMSHNAAFVLDAKGLENLKLPAGLDLDHVATAAAAAASDPADAADDDSGSDHADGDDEVGGPWAVVRDEPPLVPVVAPSQPSLSDTVVERRAPTPIATPATRQHATVVATIGAPSARGVGATDDTSVSVSEGTEPTAAEATPRISRFKAARMKK</sequence>
<dbReference type="GO" id="GO:0000122">
    <property type="term" value="P:negative regulation of transcription by RNA polymerase II"/>
    <property type="evidence" value="ECO:0007669"/>
    <property type="project" value="TreeGrafter"/>
</dbReference>
<dbReference type="CDD" id="cd23159">
    <property type="entry name" value="Prefoldin_URI1"/>
    <property type="match status" value="1"/>
</dbReference>
<dbReference type="PANTHER" id="PTHR15111:SF0">
    <property type="entry name" value="UNCONVENTIONAL PREFOLDIN RPB5 INTERACTOR 1"/>
    <property type="match status" value="1"/>
</dbReference>
<dbReference type="InterPro" id="IPR052255">
    <property type="entry name" value="RNA_pol_II_subunit5-mediator"/>
</dbReference>
<comment type="similarity">
    <text evidence="3">Belongs to the RNA polymerase II subunit 5-mediating protein family.</text>
</comment>
<evidence type="ECO:0000256" key="2">
    <source>
        <dbReference type="ARBA" id="ARBA00023242"/>
    </source>
</evidence>
<evidence type="ECO:0000256" key="3">
    <source>
        <dbReference type="ARBA" id="ARBA00038295"/>
    </source>
</evidence>
<evidence type="ECO:0000259" key="5">
    <source>
        <dbReference type="Pfam" id="PF12927"/>
    </source>
</evidence>
<dbReference type="InterPro" id="IPR009053">
    <property type="entry name" value="Prefoldin"/>
</dbReference>
<dbReference type="GO" id="GO:0019212">
    <property type="term" value="F:phosphatase inhibitor activity"/>
    <property type="evidence" value="ECO:0007669"/>
    <property type="project" value="TreeGrafter"/>
</dbReference>
<comment type="subcellular location">
    <subcellularLocation>
        <location evidence="1">Nucleus</location>
    </subcellularLocation>
</comment>
<gene>
    <name evidence="6" type="ORF">CXG81DRAFT_20986</name>
</gene>
<dbReference type="InterPro" id="IPR004127">
    <property type="entry name" value="Prefoldin_subunit_alpha"/>
</dbReference>
<feature type="region of interest" description="Disordered" evidence="4">
    <location>
        <begin position="210"/>
        <end position="246"/>
    </location>
</feature>
<feature type="compositionally biased region" description="Acidic residues" evidence="4">
    <location>
        <begin position="625"/>
        <end position="651"/>
    </location>
</feature>
<feature type="region of interest" description="Disordered" evidence="4">
    <location>
        <begin position="455"/>
        <end position="662"/>
    </location>
</feature>
<feature type="compositionally biased region" description="Low complexity" evidence="4">
    <location>
        <begin position="536"/>
        <end position="548"/>
    </location>
</feature>
<feature type="region of interest" description="Disordered" evidence="4">
    <location>
        <begin position="882"/>
        <end position="920"/>
    </location>
</feature>
<feature type="compositionally biased region" description="Basic and acidic residues" evidence="4">
    <location>
        <begin position="508"/>
        <end position="521"/>
    </location>
</feature>
<dbReference type="GO" id="GO:0003714">
    <property type="term" value="F:transcription corepressor activity"/>
    <property type="evidence" value="ECO:0007669"/>
    <property type="project" value="TreeGrafter"/>
</dbReference>
<dbReference type="InterPro" id="IPR024325">
    <property type="entry name" value="DUF3835"/>
</dbReference>
<feature type="compositionally biased region" description="Acidic residues" evidence="4">
    <location>
        <begin position="808"/>
        <end position="825"/>
    </location>
</feature>
<feature type="compositionally biased region" description="Low complexity" evidence="4">
    <location>
        <begin position="215"/>
        <end position="228"/>
    </location>
</feature>
<reference evidence="7" key="1">
    <citation type="journal article" date="2018" name="Nat. Microbiol.">
        <title>Leveraging single-cell genomics to expand the fungal tree of life.</title>
        <authorList>
            <person name="Ahrendt S.R."/>
            <person name="Quandt C.A."/>
            <person name="Ciobanu D."/>
            <person name="Clum A."/>
            <person name="Salamov A."/>
            <person name="Andreopoulos B."/>
            <person name="Cheng J.F."/>
            <person name="Woyke T."/>
            <person name="Pelin A."/>
            <person name="Henrissat B."/>
            <person name="Reynolds N.K."/>
            <person name="Benny G.L."/>
            <person name="Smith M.E."/>
            <person name="James T.Y."/>
            <person name="Grigoriev I.V."/>
        </authorList>
    </citation>
    <scope>NUCLEOTIDE SEQUENCE [LARGE SCALE GENOMIC DNA]</scope>
    <source>
        <strain evidence="7">ATCC 52028</strain>
    </source>
</reference>
<dbReference type="GO" id="GO:0005634">
    <property type="term" value="C:nucleus"/>
    <property type="evidence" value="ECO:0007669"/>
    <property type="project" value="UniProtKB-SubCell"/>
</dbReference>
<dbReference type="SUPFAM" id="SSF46579">
    <property type="entry name" value="Prefoldin"/>
    <property type="match status" value="1"/>
</dbReference>
<dbReference type="GO" id="GO:0003682">
    <property type="term" value="F:chromatin binding"/>
    <property type="evidence" value="ECO:0007669"/>
    <property type="project" value="TreeGrafter"/>
</dbReference>
<keyword evidence="2" id="KW-0539">Nucleus</keyword>
<evidence type="ECO:0000313" key="7">
    <source>
        <dbReference type="Proteomes" id="UP000274922"/>
    </source>
</evidence>
<dbReference type="Pfam" id="PF02996">
    <property type="entry name" value="Prefoldin"/>
    <property type="match status" value="1"/>
</dbReference>
<dbReference type="Proteomes" id="UP000274922">
    <property type="component" value="Unassembled WGS sequence"/>
</dbReference>
<protein>
    <recommendedName>
        <fullName evidence="5">DUF3835 domain-containing protein</fullName>
    </recommendedName>
</protein>
<feature type="compositionally biased region" description="Basic residues" evidence="4">
    <location>
        <begin position="911"/>
        <end position="920"/>
    </location>
</feature>
<dbReference type="PANTHER" id="PTHR15111">
    <property type="entry name" value="RNA POLYMERASE II SUBUNIT 5-MEDIATING PROTEIN NNX3"/>
    <property type="match status" value="1"/>
</dbReference>
<feature type="compositionally biased region" description="Polar residues" evidence="4">
    <location>
        <begin position="889"/>
        <end position="899"/>
    </location>
</feature>
<dbReference type="STRING" id="1555241.A0A4V1IU03"/>
<name>A0A4V1IU03_9FUNG</name>
<feature type="compositionally biased region" description="Low complexity" evidence="4">
    <location>
        <begin position="562"/>
        <end position="607"/>
    </location>
</feature>
<feature type="region of interest" description="Disordered" evidence="4">
    <location>
        <begin position="268"/>
        <end position="295"/>
    </location>
</feature>
<feature type="compositionally biased region" description="Low complexity" evidence="4">
    <location>
        <begin position="405"/>
        <end position="429"/>
    </location>
</feature>
<organism evidence="6 7">
    <name type="scientific">Caulochytrium protostelioides</name>
    <dbReference type="NCBI Taxonomy" id="1555241"/>
    <lineage>
        <taxon>Eukaryota</taxon>
        <taxon>Fungi</taxon>
        <taxon>Fungi incertae sedis</taxon>
        <taxon>Chytridiomycota</taxon>
        <taxon>Chytridiomycota incertae sedis</taxon>
        <taxon>Chytridiomycetes</taxon>
        <taxon>Caulochytriales</taxon>
        <taxon>Caulochytriaceae</taxon>
        <taxon>Caulochytrium</taxon>
    </lineage>
</organism>
<evidence type="ECO:0000313" key="6">
    <source>
        <dbReference type="EMBL" id="RKO98857.1"/>
    </source>
</evidence>
<feature type="compositionally biased region" description="Basic and acidic residues" evidence="4">
    <location>
        <begin position="611"/>
        <end position="624"/>
    </location>
</feature>
<feature type="region of interest" description="Disordered" evidence="4">
    <location>
        <begin position="405"/>
        <end position="440"/>
    </location>
</feature>
<dbReference type="Gene3D" id="1.10.287.370">
    <property type="match status" value="1"/>
</dbReference>
<dbReference type="EMBL" id="ML014352">
    <property type="protein sequence ID" value="RKO98857.1"/>
    <property type="molecule type" value="Genomic_DNA"/>
</dbReference>
<feature type="domain" description="DUF3835" evidence="5">
    <location>
        <begin position="900"/>
        <end position="918"/>
    </location>
</feature>
<dbReference type="OrthoDB" id="21413at2759"/>
<evidence type="ECO:0000256" key="4">
    <source>
        <dbReference type="SAM" id="MobiDB-lite"/>
    </source>
</evidence>
<proteinExistence type="inferred from homology"/>
<feature type="region of interest" description="Disordered" evidence="4">
    <location>
        <begin position="1"/>
        <end position="25"/>
    </location>
</feature>
<keyword evidence="7" id="KW-1185">Reference proteome</keyword>
<feature type="region of interest" description="Disordered" evidence="4">
    <location>
        <begin position="345"/>
        <end position="364"/>
    </location>
</feature>